<name>A0ABQ0UDD8_PSEAF</name>
<reference evidence="1 2" key="1">
    <citation type="submission" date="2019-07" db="EMBL/GenBank/DDBJ databases">
        <title>Whole genome shotgun sequence of Pseudoalteromonas atlantica NBRC 103033.</title>
        <authorList>
            <person name="Hosoyama A."/>
            <person name="Uohara A."/>
            <person name="Ohji S."/>
            <person name="Ichikawa N."/>
        </authorList>
    </citation>
    <scope>NUCLEOTIDE SEQUENCE [LARGE SCALE GENOMIC DNA]</scope>
    <source>
        <strain evidence="1 2">NBRC 103033</strain>
    </source>
</reference>
<evidence type="ECO:0000313" key="1">
    <source>
        <dbReference type="EMBL" id="GEK76457.1"/>
    </source>
</evidence>
<keyword evidence="2" id="KW-1185">Reference proteome</keyword>
<sequence length="98" mass="10638">MGQSLSAKAKHINELLNNIEALVQSNKADEAKPSMDTLNIELKNWCESDAPPKAQELEAIQAAINTISKQAMAKKNESSKAIIKQKKTGKAISAYKSV</sequence>
<dbReference type="EMBL" id="BJUT01000015">
    <property type="protein sequence ID" value="GEK76457.1"/>
    <property type="molecule type" value="Genomic_DNA"/>
</dbReference>
<evidence type="ECO:0000313" key="2">
    <source>
        <dbReference type="Proteomes" id="UP000321189"/>
    </source>
</evidence>
<protein>
    <submittedName>
        <fullName evidence="1">Uncharacterized protein</fullName>
    </submittedName>
</protein>
<proteinExistence type="predicted"/>
<dbReference type="Proteomes" id="UP000321189">
    <property type="component" value="Unassembled WGS sequence"/>
</dbReference>
<organism evidence="1 2">
    <name type="scientific">Pseudoalteromonas atlantica</name>
    <name type="common">Alteromonas atlantica</name>
    <dbReference type="NCBI Taxonomy" id="288"/>
    <lineage>
        <taxon>Bacteria</taxon>
        <taxon>Pseudomonadati</taxon>
        <taxon>Pseudomonadota</taxon>
        <taxon>Gammaproteobacteria</taxon>
        <taxon>Alteromonadales</taxon>
        <taxon>Pseudoalteromonadaceae</taxon>
        <taxon>Pseudoalteromonas</taxon>
    </lineage>
</organism>
<gene>
    <name evidence="1" type="ORF">PAT01_17610</name>
</gene>
<accession>A0ABQ0UDD8</accession>
<dbReference type="RefSeq" id="WP_154945356.1">
    <property type="nucleotide sequence ID" value="NZ_BJUT01000015.1"/>
</dbReference>
<comment type="caution">
    <text evidence="1">The sequence shown here is derived from an EMBL/GenBank/DDBJ whole genome shotgun (WGS) entry which is preliminary data.</text>
</comment>